<dbReference type="InterPro" id="IPR044855">
    <property type="entry name" value="CoA-Trfase_III_dom3_sf"/>
</dbReference>
<dbReference type="RefSeq" id="WP_170231396.1">
    <property type="nucleotide sequence ID" value="NZ_VFPA01000002.1"/>
</dbReference>
<name>A0A543DPI0_9PSEU</name>
<dbReference type="InterPro" id="IPR003673">
    <property type="entry name" value="CoA-Trfase_fam_III"/>
</dbReference>
<dbReference type="PANTHER" id="PTHR48228">
    <property type="entry name" value="SUCCINYL-COA--D-CITRAMALATE COA-TRANSFERASE"/>
    <property type="match status" value="1"/>
</dbReference>
<dbReference type="InterPro" id="IPR050509">
    <property type="entry name" value="CoA-transferase_III"/>
</dbReference>
<proteinExistence type="predicted"/>
<reference evidence="1 2" key="1">
    <citation type="submission" date="2019-06" db="EMBL/GenBank/DDBJ databases">
        <title>Sequencing the genomes of 1000 actinobacteria strains.</title>
        <authorList>
            <person name="Klenk H.-P."/>
        </authorList>
    </citation>
    <scope>NUCLEOTIDE SEQUENCE [LARGE SCALE GENOMIC DNA]</scope>
    <source>
        <strain evidence="1 2">DSM 45301</strain>
    </source>
</reference>
<evidence type="ECO:0000313" key="1">
    <source>
        <dbReference type="EMBL" id="TQM11228.1"/>
    </source>
</evidence>
<comment type="caution">
    <text evidence="1">The sequence shown here is derived from an EMBL/GenBank/DDBJ whole genome shotgun (WGS) entry which is preliminary data.</text>
</comment>
<accession>A0A543DPI0</accession>
<dbReference type="EMBL" id="VFPA01000002">
    <property type="protein sequence ID" value="TQM11228.1"/>
    <property type="molecule type" value="Genomic_DNA"/>
</dbReference>
<dbReference type="Pfam" id="PF02515">
    <property type="entry name" value="CoA_transf_3"/>
    <property type="match status" value="2"/>
</dbReference>
<protein>
    <submittedName>
        <fullName evidence="1">Crotonobetainyl-CoA:carnitine CoA-transferase CaiB-like acyl-CoA transferase</fullName>
    </submittedName>
</protein>
<sequence>MSGPLDDLRVVEISDTLTGAQAGQVLADLGAEVVAVEPPGGSRLRDQAAFPFLARGKKSVVLDLHERVDADVVWGLASEADVLITTLRPAALERFGLDHSVVSVVNPRLVYGSVTGWGRTGPMRDAKGYEGMVLAKLGAMATSFAKVSTRPGPTFPSVPFASWSASQALLQGVFAALREREASGAGQLVEVSLAKALAAQDPWNQAAAAIAQRFPDAFVAAPPVSDEGVPNYNFTFLLLIAITKDGHWLQFSQVQPHLFRAFIRSCGLEWMYDDPDWKTLPNFEDVPRRMRFWDILLTEVRKKTLAEWQEVFDQDPDVFAEIFRSGSEVLHHPQMQFARHTITLDDAERGAVLQPGPLMSLEGTPIVLERGAPRLDEHGAEVRARAAEARRDPVPAADPPPSGLPLAGTTVLELGTFYAAPYGATLLTDLGARVIKIEPTSGDPMRVMQPFPESGALKVLQGKESVALDLAAPEAKGILERLALTADIVLCSFRSGVAERLGVGARDLLARHPDLFYLDAPGYGIAGPHGHRPAFAPTMSAGAGIAMRNAGALVPDGETDDLAVLRARSIQLNSAGGGSATQPDGIAALAVATTLSLASYLKCRGVAGQHALTTMLNSCAHALCEDAVEHANRPPAPTADAEGFGFGPLYRLYETAQDWVFLAAPTESDWTDLTGQAEFSDLRDDSRFRDVAARAEHAAELVEALSAVFATRSADEWECALLAADIGCVKADTNTVERNYLGEFGRQHGYLATVESPILDEYPRVGPIVDFSRSATTATVGCTLGQHTEAVLREYGYDDATIADFAERGVIVTA</sequence>
<organism evidence="1 2">
    <name type="scientific">Pseudonocardia kunmingensis</name>
    <dbReference type="NCBI Taxonomy" id="630975"/>
    <lineage>
        <taxon>Bacteria</taxon>
        <taxon>Bacillati</taxon>
        <taxon>Actinomycetota</taxon>
        <taxon>Actinomycetes</taxon>
        <taxon>Pseudonocardiales</taxon>
        <taxon>Pseudonocardiaceae</taxon>
        <taxon>Pseudonocardia</taxon>
    </lineage>
</organism>
<dbReference type="Gene3D" id="3.30.1540.10">
    <property type="entry name" value="formyl-coa transferase, domain 3"/>
    <property type="match status" value="2"/>
</dbReference>
<keyword evidence="2" id="KW-1185">Reference proteome</keyword>
<evidence type="ECO:0000313" key="2">
    <source>
        <dbReference type="Proteomes" id="UP000315677"/>
    </source>
</evidence>
<dbReference type="InterPro" id="IPR023606">
    <property type="entry name" value="CoA-Trfase_III_dom_1_sf"/>
</dbReference>
<dbReference type="Proteomes" id="UP000315677">
    <property type="component" value="Unassembled WGS sequence"/>
</dbReference>
<dbReference type="SUPFAM" id="SSF89796">
    <property type="entry name" value="CoA-transferase family III (CaiB/BaiF)"/>
    <property type="match status" value="2"/>
</dbReference>
<keyword evidence="1" id="KW-0808">Transferase</keyword>
<dbReference type="Gene3D" id="3.40.50.10540">
    <property type="entry name" value="Crotonobetainyl-coa:carnitine coa-transferase, domain 1"/>
    <property type="match status" value="2"/>
</dbReference>
<dbReference type="GO" id="GO:0016740">
    <property type="term" value="F:transferase activity"/>
    <property type="evidence" value="ECO:0007669"/>
    <property type="project" value="UniProtKB-KW"/>
</dbReference>
<gene>
    <name evidence="1" type="ORF">FB558_3783</name>
</gene>
<dbReference type="AlphaFoldDB" id="A0A543DPI0"/>
<dbReference type="PANTHER" id="PTHR48228:SF5">
    <property type="entry name" value="ALPHA-METHYLACYL-COA RACEMASE"/>
    <property type="match status" value="1"/>
</dbReference>